<dbReference type="RefSeq" id="WP_235703494.1">
    <property type="nucleotide sequence ID" value="NZ_JAKGBZ010000008.1"/>
</dbReference>
<comment type="function">
    <text evidence="6">Also exhibits azoreductase activity. Catalyzes the reductive cleavage of the azo bond in aromatic azo compounds to the corresponding amines.</text>
</comment>
<evidence type="ECO:0000313" key="9">
    <source>
        <dbReference type="Proteomes" id="UP001521209"/>
    </source>
</evidence>
<sequence length="215" mass="23716">MKNLLLVECGPRFEHSISRAAAALVVEHLRRREPGMRILRRDLACVPPSFVDEAFTQAMYIPPDRQSASERAALAQSEILIGELEATDVLVIATPMHNFTVPAVLKAWIDQVLRIGRTFRSTPQGKQGLLADRPVYVVISSGGWIAGERARQPDFLTPYLAALLATLGIRTIGFLYLEAMHGEADLPLRAEAHARAWLDANLPLPAEAAVQCFVR</sequence>
<keyword evidence="1 6" id="KW-0285">Flavoprotein</keyword>
<reference evidence="8 9" key="1">
    <citation type="submission" date="2022-01" db="EMBL/GenBank/DDBJ databases">
        <authorList>
            <person name="Won M."/>
            <person name="Kim S.-J."/>
            <person name="Kwon S.-W."/>
        </authorList>
    </citation>
    <scope>NUCLEOTIDE SEQUENCE [LARGE SCALE GENOMIC DNA]</scope>
    <source>
        <strain evidence="8 9">KCTC 23505</strain>
    </source>
</reference>
<dbReference type="Gene3D" id="3.40.50.360">
    <property type="match status" value="1"/>
</dbReference>
<dbReference type="EC" id="1.7.1.17" evidence="6"/>
<keyword evidence="9" id="KW-1185">Reference proteome</keyword>
<dbReference type="EC" id="1.6.5.-" evidence="6"/>
<protein>
    <recommendedName>
        <fullName evidence="6">FMN dependent NADH:quinone oxidoreductase</fullName>
        <ecNumber evidence="6">1.6.5.-</ecNumber>
    </recommendedName>
    <alternativeName>
        <fullName evidence="6">Azo-dye reductase</fullName>
    </alternativeName>
    <alternativeName>
        <fullName evidence="6">FMN-dependent NADH-azo compound oxidoreductase</fullName>
    </alternativeName>
    <alternativeName>
        <fullName evidence="6">FMN-dependent NADH-azoreductase</fullName>
        <ecNumber evidence="6">1.7.1.17</ecNumber>
    </alternativeName>
</protein>
<evidence type="ECO:0000256" key="1">
    <source>
        <dbReference type="ARBA" id="ARBA00022630"/>
    </source>
</evidence>
<evidence type="ECO:0000256" key="3">
    <source>
        <dbReference type="ARBA" id="ARBA00023002"/>
    </source>
</evidence>
<feature type="binding site" evidence="6">
    <location>
        <begin position="16"/>
        <end position="18"/>
    </location>
    <ligand>
        <name>FMN</name>
        <dbReference type="ChEBI" id="CHEBI:58210"/>
    </ligand>
</feature>
<name>A0ABS9DU57_9PROT</name>
<dbReference type="Proteomes" id="UP001521209">
    <property type="component" value="Unassembled WGS sequence"/>
</dbReference>
<evidence type="ECO:0000256" key="6">
    <source>
        <dbReference type="HAMAP-Rule" id="MF_01216"/>
    </source>
</evidence>
<dbReference type="InterPro" id="IPR029039">
    <property type="entry name" value="Flavoprotein-like_sf"/>
</dbReference>
<feature type="domain" description="Flavodoxin-like fold" evidence="7">
    <location>
        <begin position="2"/>
        <end position="198"/>
    </location>
</feature>
<dbReference type="InterPro" id="IPR023048">
    <property type="entry name" value="NADH:quinone_OxRdtase_FMN_depd"/>
</dbReference>
<dbReference type="Pfam" id="PF02525">
    <property type="entry name" value="Flavodoxin_2"/>
    <property type="match status" value="1"/>
</dbReference>
<evidence type="ECO:0000256" key="2">
    <source>
        <dbReference type="ARBA" id="ARBA00022643"/>
    </source>
</evidence>
<evidence type="ECO:0000313" key="8">
    <source>
        <dbReference type="EMBL" id="MCF3946261.1"/>
    </source>
</evidence>
<dbReference type="InterPro" id="IPR003680">
    <property type="entry name" value="Flavodoxin_fold"/>
</dbReference>
<dbReference type="EMBL" id="JAKGBZ010000008">
    <property type="protein sequence ID" value="MCF3946261.1"/>
    <property type="molecule type" value="Genomic_DNA"/>
</dbReference>
<comment type="caution">
    <text evidence="8">The sequence shown here is derived from an EMBL/GenBank/DDBJ whole genome shotgun (WGS) entry which is preliminary data.</text>
</comment>
<keyword evidence="3 6" id="KW-0560">Oxidoreductase</keyword>
<comment type="function">
    <text evidence="6">Quinone reductase that provides resistance to thiol-specific stress caused by electrophilic quinones.</text>
</comment>
<proteinExistence type="inferred from homology"/>
<accession>A0ABS9DU57</accession>
<gene>
    <name evidence="6" type="primary">azoR</name>
    <name evidence="8" type="ORF">L2A60_06140</name>
</gene>
<dbReference type="InterPro" id="IPR050104">
    <property type="entry name" value="FMN-dep_NADH:Q_OxRdtase_AzoR1"/>
</dbReference>
<comment type="subunit">
    <text evidence="6">Homodimer.</text>
</comment>
<feature type="binding site" evidence="6">
    <location>
        <begin position="140"/>
        <end position="143"/>
    </location>
    <ligand>
        <name>FMN</name>
        <dbReference type="ChEBI" id="CHEBI:58210"/>
    </ligand>
</feature>
<dbReference type="SUPFAM" id="SSF52218">
    <property type="entry name" value="Flavoproteins"/>
    <property type="match status" value="1"/>
</dbReference>
<evidence type="ECO:0000256" key="5">
    <source>
        <dbReference type="ARBA" id="ARBA00048542"/>
    </source>
</evidence>
<comment type="similarity">
    <text evidence="6">Belongs to the azoreductase type 1 family.</text>
</comment>
<organism evidence="8 9">
    <name type="scientific">Acidiphilium iwatense</name>
    <dbReference type="NCBI Taxonomy" id="768198"/>
    <lineage>
        <taxon>Bacteria</taxon>
        <taxon>Pseudomonadati</taxon>
        <taxon>Pseudomonadota</taxon>
        <taxon>Alphaproteobacteria</taxon>
        <taxon>Acetobacterales</taxon>
        <taxon>Acidocellaceae</taxon>
        <taxon>Acidiphilium</taxon>
    </lineage>
</organism>
<dbReference type="HAMAP" id="MF_01216">
    <property type="entry name" value="Azoreductase_type1"/>
    <property type="match status" value="1"/>
</dbReference>
<comment type="cofactor">
    <cofactor evidence="6">
        <name>FMN</name>
        <dbReference type="ChEBI" id="CHEBI:58210"/>
    </cofactor>
    <text evidence="6">Binds 1 FMN per subunit.</text>
</comment>
<dbReference type="PANTHER" id="PTHR43741">
    <property type="entry name" value="FMN-DEPENDENT NADH-AZOREDUCTASE 1"/>
    <property type="match status" value="1"/>
</dbReference>
<comment type="caution">
    <text evidence="6">Lacks conserved residue(s) required for the propagation of feature annotation.</text>
</comment>
<evidence type="ECO:0000256" key="4">
    <source>
        <dbReference type="ARBA" id="ARBA00023027"/>
    </source>
</evidence>
<comment type="catalytic activity">
    <reaction evidence="5">
        <text>N,N-dimethyl-1,4-phenylenediamine + anthranilate + 2 NAD(+) = 2-(4-dimethylaminophenyl)diazenylbenzoate + 2 NADH + 2 H(+)</text>
        <dbReference type="Rhea" id="RHEA:55872"/>
        <dbReference type="ChEBI" id="CHEBI:15378"/>
        <dbReference type="ChEBI" id="CHEBI:15783"/>
        <dbReference type="ChEBI" id="CHEBI:16567"/>
        <dbReference type="ChEBI" id="CHEBI:57540"/>
        <dbReference type="ChEBI" id="CHEBI:57945"/>
        <dbReference type="ChEBI" id="CHEBI:71579"/>
        <dbReference type="EC" id="1.7.1.17"/>
    </reaction>
    <physiologicalReaction direction="right-to-left" evidence="5">
        <dbReference type="Rhea" id="RHEA:55874"/>
    </physiologicalReaction>
</comment>
<keyword evidence="2 6" id="KW-0288">FMN</keyword>
<evidence type="ECO:0000259" key="7">
    <source>
        <dbReference type="Pfam" id="PF02525"/>
    </source>
</evidence>
<keyword evidence="4 6" id="KW-0520">NAD</keyword>
<comment type="catalytic activity">
    <reaction evidence="6">
        <text>2 a quinone + NADH + H(+) = 2 a 1,4-benzosemiquinone + NAD(+)</text>
        <dbReference type="Rhea" id="RHEA:65952"/>
        <dbReference type="ChEBI" id="CHEBI:15378"/>
        <dbReference type="ChEBI" id="CHEBI:57540"/>
        <dbReference type="ChEBI" id="CHEBI:57945"/>
        <dbReference type="ChEBI" id="CHEBI:132124"/>
        <dbReference type="ChEBI" id="CHEBI:134225"/>
    </reaction>
</comment>
<dbReference type="PANTHER" id="PTHR43741:SF2">
    <property type="entry name" value="FMN-DEPENDENT NADH:QUINONE OXIDOREDUCTASE"/>
    <property type="match status" value="1"/>
</dbReference>